<gene>
    <name evidence="7" type="ORF">ACFOOR_03815</name>
</gene>
<dbReference type="InterPro" id="IPR039424">
    <property type="entry name" value="SBP_5"/>
</dbReference>
<feature type="domain" description="Solute-binding protein family 5" evidence="6">
    <location>
        <begin position="77"/>
        <end position="450"/>
    </location>
</feature>
<dbReference type="Proteomes" id="UP001595379">
    <property type="component" value="Unassembled WGS sequence"/>
</dbReference>
<dbReference type="Gene3D" id="3.90.76.10">
    <property type="entry name" value="Dipeptide-binding Protein, Domain 1"/>
    <property type="match status" value="1"/>
</dbReference>
<evidence type="ECO:0000256" key="1">
    <source>
        <dbReference type="ARBA" id="ARBA00004418"/>
    </source>
</evidence>
<evidence type="ECO:0000256" key="3">
    <source>
        <dbReference type="ARBA" id="ARBA00022448"/>
    </source>
</evidence>
<dbReference type="Pfam" id="PF00496">
    <property type="entry name" value="SBP_bac_5"/>
    <property type="match status" value="1"/>
</dbReference>
<evidence type="ECO:0000256" key="4">
    <source>
        <dbReference type="ARBA" id="ARBA00022729"/>
    </source>
</evidence>
<accession>A0ABV6ZUV2</accession>
<keyword evidence="4 5" id="KW-0732">Signal</keyword>
<proteinExistence type="inferred from homology"/>
<evidence type="ECO:0000259" key="6">
    <source>
        <dbReference type="Pfam" id="PF00496"/>
    </source>
</evidence>
<comment type="subcellular location">
    <subcellularLocation>
        <location evidence="1">Periplasm</location>
    </subcellularLocation>
</comment>
<keyword evidence="8" id="KW-1185">Reference proteome</keyword>
<dbReference type="PIRSF" id="PIRSF002741">
    <property type="entry name" value="MppA"/>
    <property type="match status" value="1"/>
</dbReference>
<evidence type="ECO:0000313" key="7">
    <source>
        <dbReference type="EMBL" id="MFC2925225.1"/>
    </source>
</evidence>
<dbReference type="InterPro" id="IPR030678">
    <property type="entry name" value="Peptide/Ni-bd"/>
</dbReference>
<dbReference type="CDD" id="cd08504">
    <property type="entry name" value="PBP2_OppA"/>
    <property type="match status" value="1"/>
</dbReference>
<dbReference type="EMBL" id="JBHRSV010000001">
    <property type="protein sequence ID" value="MFC2925225.1"/>
    <property type="molecule type" value="Genomic_DNA"/>
</dbReference>
<name>A0ABV6ZUV2_9PROT</name>
<evidence type="ECO:0000256" key="5">
    <source>
        <dbReference type="SAM" id="SignalP"/>
    </source>
</evidence>
<evidence type="ECO:0000256" key="2">
    <source>
        <dbReference type="ARBA" id="ARBA00005695"/>
    </source>
</evidence>
<dbReference type="Gene3D" id="3.10.105.10">
    <property type="entry name" value="Dipeptide-binding Protein, Domain 3"/>
    <property type="match status" value="1"/>
</dbReference>
<dbReference type="PANTHER" id="PTHR30290">
    <property type="entry name" value="PERIPLASMIC BINDING COMPONENT OF ABC TRANSPORTER"/>
    <property type="match status" value="1"/>
</dbReference>
<protein>
    <submittedName>
        <fullName evidence="7">Peptide ABC transporter substrate-binding protein</fullName>
    </submittedName>
</protein>
<feature type="chain" id="PRO_5045179916" evidence="5">
    <location>
        <begin position="22"/>
        <end position="553"/>
    </location>
</feature>
<comment type="similarity">
    <text evidence="2">Belongs to the bacterial solute-binding protein 5 family.</text>
</comment>
<sequence>MIRNRSLLAALALGASAFALAACGGGGSEVSSGTVVIHRGNSGEPLTLDPHKASGTWENNIIGDMFIGLTTEDINAEPIPGMAESWDISEDGLTWTFHLREAQWSDGQPVTAGDFEFAFQRILNPETLSQYASLLYPIVNAQEVNTGDLPPSEVGVRAIDDRTLEIRLNYPAPYLPGLLTHYTTFPVPRHVVEEYGDQWIQPRNIVVNGPYRLVQWSTNNFVHLERNETFYGNDDVCIDDVFYYPTIDSAAAVRRVLNGELHLNNEFPGQHIDRLEQEAPEYVRVAPYMGTVYYALNLENPTFQDARVRNALGMSIDRDFLAEEIYRAGQQPAYSLVPPGVANYTNEARVRWADEPIDARRERARELLMEAGFGPDNPLEFEYTYRSSADNPRIAPVVQQDWESIADWVNVSITQIELQIHYENLRAADFQVGDGGWIADFNDAYSFLYLGETQSIPMNYSRYRNPQYDALVAAGNREQDMEVRAGILAEAEQMLLDDMPLIPIVFYVNKALVNPNVTGWTDNILRINRTRWLCFADVNSDVEPAGSENAAEE</sequence>
<evidence type="ECO:0000313" key="8">
    <source>
        <dbReference type="Proteomes" id="UP001595379"/>
    </source>
</evidence>
<dbReference type="Gene3D" id="3.40.190.10">
    <property type="entry name" value="Periplasmic binding protein-like II"/>
    <property type="match status" value="1"/>
</dbReference>
<dbReference type="InterPro" id="IPR000914">
    <property type="entry name" value="SBP_5_dom"/>
</dbReference>
<comment type="caution">
    <text evidence="7">The sequence shown here is derived from an EMBL/GenBank/DDBJ whole genome shotgun (WGS) entry which is preliminary data.</text>
</comment>
<organism evidence="7 8">
    <name type="scientific">Hyphobacterium vulgare</name>
    <dbReference type="NCBI Taxonomy" id="1736751"/>
    <lineage>
        <taxon>Bacteria</taxon>
        <taxon>Pseudomonadati</taxon>
        <taxon>Pseudomonadota</taxon>
        <taxon>Alphaproteobacteria</taxon>
        <taxon>Maricaulales</taxon>
        <taxon>Maricaulaceae</taxon>
        <taxon>Hyphobacterium</taxon>
    </lineage>
</organism>
<feature type="signal peptide" evidence="5">
    <location>
        <begin position="1"/>
        <end position="21"/>
    </location>
</feature>
<dbReference type="SUPFAM" id="SSF53850">
    <property type="entry name" value="Periplasmic binding protein-like II"/>
    <property type="match status" value="1"/>
</dbReference>
<keyword evidence="3" id="KW-0813">Transport</keyword>
<dbReference type="RefSeq" id="WP_343164102.1">
    <property type="nucleotide sequence ID" value="NZ_JBHRSV010000001.1"/>
</dbReference>
<dbReference type="PANTHER" id="PTHR30290:SF10">
    <property type="entry name" value="PERIPLASMIC OLIGOPEPTIDE-BINDING PROTEIN-RELATED"/>
    <property type="match status" value="1"/>
</dbReference>
<reference evidence="8" key="1">
    <citation type="journal article" date="2019" name="Int. J. Syst. Evol. Microbiol.">
        <title>The Global Catalogue of Microorganisms (GCM) 10K type strain sequencing project: providing services to taxonomists for standard genome sequencing and annotation.</title>
        <authorList>
            <consortium name="The Broad Institute Genomics Platform"/>
            <consortium name="The Broad Institute Genome Sequencing Center for Infectious Disease"/>
            <person name="Wu L."/>
            <person name="Ma J."/>
        </authorList>
    </citation>
    <scope>NUCLEOTIDE SEQUENCE [LARGE SCALE GENOMIC DNA]</scope>
    <source>
        <strain evidence="8">KCTC 52487</strain>
    </source>
</reference>
<dbReference type="PROSITE" id="PS51257">
    <property type="entry name" value="PROKAR_LIPOPROTEIN"/>
    <property type="match status" value="1"/>
</dbReference>